<dbReference type="GO" id="GO:0006979">
    <property type="term" value="P:response to oxidative stress"/>
    <property type="evidence" value="ECO:0007669"/>
    <property type="project" value="TreeGrafter"/>
</dbReference>
<evidence type="ECO:0000259" key="5">
    <source>
        <dbReference type="PROSITE" id="PS51886"/>
    </source>
</evidence>
<comment type="subcellular location">
    <subcellularLocation>
        <location evidence="1">Mitochondrion</location>
    </subcellularLocation>
</comment>
<dbReference type="InterPro" id="IPR006571">
    <property type="entry name" value="TLDc_dom"/>
</dbReference>
<feature type="non-terminal residue" evidence="6">
    <location>
        <position position="1"/>
    </location>
</feature>
<evidence type="ECO:0000256" key="3">
    <source>
        <dbReference type="ARBA" id="ARBA00023128"/>
    </source>
</evidence>
<dbReference type="EMBL" id="NCKV01000776">
    <property type="protein sequence ID" value="RWS29774.1"/>
    <property type="molecule type" value="Genomic_DNA"/>
</dbReference>
<organism evidence="6 7">
    <name type="scientific">Leptotrombidium deliense</name>
    <dbReference type="NCBI Taxonomy" id="299467"/>
    <lineage>
        <taxon>Eukaryota</taxon>
        <taxon>Metazoa</taxon>
        <taxon>Ecdysozoa</taxon>
        <taxon>Arthropoda</taxon>
        <taxon>Chelicerata</taxon>
        <taxon>Arachnida</taxon>
        <taxon>Acari</taxon>
        <taxon>Acariformes</taxon>
        <taxon>Trombidiformes</taxon>
        <taxon>Prostigmata</taxon>
        <taxon>Anystina</taxon>
        <taxon>Parasitengona</taxon>
        <taxon>Trombiculoidea</taxon>
        <taxon>Trombiculidae</taxon>
        <taxon>Leptotrombidium</taxon>
    </lineage>
</organism>
<evidence type="ECO:0000256" key="1">
    <source>
        <dbReference type="ARBA" id="ARBA00004173"/>
    </source>
</evidence>
<dbReference type="Proteomes" id="UP000288716">
    <property type="component" value="Unassembled WGS sequence"/>
</dbReference>
<dbReference type="PANTHER" id="PTHR23354">
    <property type="entry name" value="NUCLEOLAR PROTEIN 7/ESTROGEN RECEPTOR COACTIVATOR-RELATED"/>
    <property type="match status" value="1"/>
</dbReference>
<gene>
    <name evidence="6" type="ORF">B4U80_00313</name>
</gene>
<keyword evidence="3" id="KW-0496">Mitochondrion</keyword>
<dbReference type="PANTHER" id="PTHR23354:SF62">
    <property type="entry name" value="MUSTARD, ISOFORM V"/>
    <property type="match status" value="1"/>
</dbReference>
<dbReference type="GO" id="GO:0005739">
    <property type="term" value="C:mitochondrion"/>
    <property type="evidence" value="ECO:0007669"/>
    <property type="project" value="UniProtKB-SubCell"/>
</dbReference>
<evidence type="ECO:0000313" key="7">
    <source>
        <dbReference type="Proteomes" id="UP000288716"/>
    </source>
</evidence>
<comment type="similarity">
    <text evidence="2">Belongs to the OXR1 family.</text>
</comment>
<dbReference type="PROSITE" id="PS51886">
    <property type="entry name" value="TLDC"/>
    <property type="match status" value="1"/>
</dbReference>
<protein>
    <recommendedName>
        <fullName evidence="4">Oxidation resistance protein 1</fullName>
    </recommendedName>
</protein>
<dbReference type="STRING" id="299467.A0A443SQH8"/>
<dbReference type="Pfam" id="PF07534">
    <property type="entry name" value="TLD"/>
    <property type="match status" value="1"/>
</dbReference>
<sequence>VVSNDAQRQFHELPELPLPELLGTSEVLSEERRKCICRHLPARAEGYAWTLIYSTSKHGFSLNTLYREMTKYESPVLLIIQDTCETVFGALTSCPLRLSDHFYGTGETFVFSFYPEFHVYPWAGENQHFIKGNADSLVIGAGDGNFGIWLDGDLNRGRSNSCLTFCNARLSRKEDFVVKALECWSFI</sequence>
<dbReference type="SMART" id="SM00584">
    <property type="entry name" value="TLDc"/>
    <property type="match status" value="1"/>
</dbReference>
<evidence type="ECO:0000256" key="4">
    <source>
        <dbReference type="ARBA" id="ARBA00040604"/>
    </source>
</evidence>
<dbReference type="AlphaFoldDB" id="A0A443SQH8"/>
<dbReference type="VEuPathDB" id="VectorBase:LDEU002266"/>
<evidence type="ECO:0000313" key="6">
    <source>
        <dbReference type="EMBL" id="RWS29774.1"/>
    </source>
</evidence>
<proteinExistence type="inferred from homology"/>
<comment type="caution">
    <text evidence="6">The sequence shown here is derived from an EMBL/GenBank/DDBJ whole genome shotgun (WGS) entry which is preliminary data.</text>
</comment>
<reference evidence="6 7" key="1">
    <citation type="journal article" date="2018" name="Gigascience">
        <title>Genomes of trombidid mites reveal novel predicted allergens and laterally-transferred genes associated with secondary metabolism.</title>
        <authorList>
            <person name="Dong X."/>
            <person name="Chaisiri K."/>
            <person name="Xia D."/>
            <person name="Armstrong S.D."/>
            <person name="Fang Y."/>
            <person name="Donnelly M.J."/>
            <person name="Kadowaki T."/>
            <person name="McGarry J.W."/>
            <person name="Darby A.C."/>
            <person name="Makepeace B.L."/>
        </authorList>
    </citation>
    <scope>NUCLEOTIDE SEQUENCE [LARGE SCALE GENOMIC DNA]</scope>
    <source>
        <strain evidence="6">UoL-UT</strain>
    </source>
</reference>
<name>A0A443SQH8_9ACAR</name>
<dbReference type="OrthoDB" id="26679at2759"/>
<keyword evidence="7" id="KW-1185">Reference proteome</keyword>
<feature type="domain" description="TLDc" evidence="5">
    <location>
        <begin position="26"/>
        <end position="187"/>
    </location>
</feature>
<dbReference type="GO" id="GO:0005634">
    <property type="term" value="C:nucleus"/>
    <property type="evidence" value="ECO:0007669"/>
    <property type="project" value="TreeGrafter"/>
</dbReference>
<evidence type="ECO:0000256" key="2">
    <source>
        <dbReference type="ARBA" id="ARBA00009540"/>
    </source>
</evidence>
<accession>A0A443SQH8</accession>